<organism evidence="3 4">
    <name type="scientific">Fructilactobacillus florum DSM 22689 = JCM 16035</name>
    <dbReference type="NCBI Taxonomy" id="1423745"/>
    <lineage>
        <taxon>Bacteria</taxon>
        <taxon>Bacillati</taxon>
        <taxon>Bacillota</taxon>
        <taxon>Bacilli</taxon>
        <taxon>Lactobacillales</taxon>
        <taxon>Lactobacillaceae</taxon>
        <taxon>Fructilactobacillus</taxon>
    </lineage>
</organism>
<evidence type="ECO:0000256" key="2">
    <source>
        <dbReference type="HAMAP-Rule" id="MF_01103"/>
    </source>
</evidence>
<dbReference type="SUPFAM" id="SSF158221">
    <property type="entry name" value="YnzC-like"/>
    <property type="match status" value="1"/>
</dbReference>
<dbReference type="PANTHER" id="PTHR37300:SF1">
    <property type="entry name" value="UPF0291 PROTEIN YNZC"/>
    <property type="match status" value="1"/>
</dbReference>
<dbReference type="Pfam" id="PF05979">
    <property type="entry name" value="DUF896"/>
    <property type="match status" value="1"/>
</dbReference>
<dbReference type="Gene3D" id="1.10.287.540">
    <property type="entry name" value="Helix hairpin bin"/>
    <property type="match status" value="1"/>
</dbReference>
<name>A0A0R2CUU3_9LACO</name>
<dbReference type="HAMAP" id="MF_01103">
    <property type="entry name" value="UPF0291"/>
    <property type="match status" value="1"/>
</dbReference>
<dbReference type="AlphaFoldDB" id="A0A0R2CUU3"/>
<proteinExistence type="inferred from homology"/>
<dbReference type="InterPro" id="IPR009242">
    <property type="entry name" value="DUF896"/>
</dbReference>
<dbReference type="GO" id="GO:0005737">
    <property type="term" value="C:cytoplasm"/>
    <property type="evidence" value="ECO:0007669"/>
    <property type="project" value="UniProtKB-SubCell"/>
</dbReference>
<sequence length="83" mass="9847">MAEDEELKKIIPRINELAHKAKSEGLTTAETAEQEKLRRQYLERFKSNFRNQVELTRVFDKNGNEITSEKVKEVQRNKDLRDN</sequence>
<dbReference type="STRING" id="1423745.GCA_001311215_01569"/>
<dbReference type="Proteomes" id="UP000051586">
    <property type="component" value="Unassembled WGS sequence"/>
</dbReference>
<dbReference type="PANTHER" id="PTHR37300">
    <property type="entry name" value="UPF0291 PROTEIN CBO2609/CLC_2481"/>
    <property type="match status" value="1"/>
</dbReference>
<evidence type="ECO:0000313" key="4">
    <source>
        <dbReference type="Proteomes" id="UP000051586"/>
    </source>
</evidence>
<protein>
    <recommendedName>
        <fullName evidence="2">UPF0291 protein FC87_GL000890</fullName>
    </recommendedName>
</protein>
<evidence type="ECO:0000313" key="3">
    <source>
        <dbReference type="EMBL" id="KRM91379.1"/>
    </source>
</evidence>
<evidence type="ECO:0000256" key="1">
    <source>
        <dbReference type="ARBA" id="ARBA00022490"/>
    </source>
</evidence>
<comment type="caution">
    <text evidence="3">The sequence shown here is derived from an EMBL/GenBank/DDBJ whole genome shotgun (WGS) entry which is preliminary data.</text>
</comment>
<dbReference type="PATRIC" id="fig|1423745.4.peg.951"/>
<dbReference type="RefSeq" id="WP_009167258.1">
    <property type="nucleotide sequence ID" value="NZ_AYZI01000005.1"/>
</dbReference>
<keyword evidence="1 2" id="KW-0963">Cytoplasm</keyword>
<gene>
    <name evidence="3" type="ORF">FC87_GL000890</name>
</gene>
<reference evidence="3 4" key="1">
    <citation type="journal article" date="2015" name="Genome Announc.">
        <title>Expanding the biotechnology potential of lactobacilli through comparative genomics of 213 strains and associated genera.</title>
        <authorList>
            <person name="Sun Z."/>
            <person name="Harris H.M."/>
            <person name="McCann A."/>
            <person name="Guo C."/>
            <person name="Argimon S."/>
            <person name="Zhang W."/>
            <person name="Yang X."/>
            <person name="Jeffery I.B."/>
            <person name="Cooney J.C."/>
            <person name="Kagawa T.F."/>
            <person name="Liu W."/>
            <person name="Song Y."/>
            <person name="Salvetti E."/>
            <person name="Wrobel A."/>
            <person name="Rasinkangas P."/>
            <person name="Parkhill J."/>
            <person name="Rea M.C."/>
            <person name="O'Sullivan O."/>
            <person name="Ritari J."/>
            <person name="Douillard F.P."/>
            <person name="Paul Ross R."/>
            <person name="Yang R."/>
            <person name="Briner A.E."/>
            <person name="Felis G.E."/>
            <person name="de Vos W.M."/>
            <person name="Barrangou R."/>
            <person name="Klaenhammer T.R."/>
            <person name="Caufield P.W."/>
            <person name="Cui Y."/>
            <person name="Zhang H."/>
            <person name="O'Toole P.W."/>
        </authorList>
    </citation>
    <scope>NUCLEOTIDE SEQUENCE [LARGE SCALE GENOMIC DNA]</scope>
    <source>
        <strain evidence="3 4">DSM 22689</strain>
    </source>
</reference>
<comment type="subcellular location">
    <subcellularLocation>
        <location evidence="2">Cytoplasm</location>
    </subcellularLocation>
</comment>
<dbReference type="EMBL" id="AYZI01000005">
    <property type="protein sequence ID" value="KRM91379.1"/>
    <property type="molecule type" value="Genomic_DNA"/>
</dbReference>
<comment type="similarity">
    <text evidence="2">Belongs to the UPF0291 family.</text>
</comment>
<accession>A0A0R2CUU3</accession>